<reference evidence="2" key="1">
    <citation type="submission" date="2022-11" db="UniProtKB">
        <authorList>
            <consortium name="WormBaseParasite"/>
        </authorList>
    </citation>
    <scope>IDENTIFICATION</scope>
</reference>
<dbReference type="Proteomes" id="UP000887565">
    <property type="component" value="Unplaced"/>
</dbReference>
<organism evidence="1 2">
    <name type="scientific">Romanomermis culicivorax</name>
    <name type="common">Nematode worm</name>
    <dbReference type="NCBI Taxonomy" id="13658"/>
    <lineage>
        <taxon>Eukaryota</taxon>
        <taxon>Metazoa</taxon>
        <taxon>Ecdysozoa</taxon>
        <taxon>Nematoda</taxon>
        <taxon>Enoplea</taxon>
        <taxon>Dorylaimia</taxon>
        <taxon>Mermithida</taxon>
        <taxon>Mermithoidea</taxon>
        <taxon>Mermithidae</taxon>
        <taxon>Romanomermis</taxon>
    </lineage>
</organism>
<protein>
    <submittedName>
        <fullName evidence="2">Uncharacterized protein</fullName>
    </submittedName>
</protein>
<sequence>MTFSNFTAAVYRHLGSDSPVLPLVDRWQSLVGSRSVRLQLA</sequence>
<keyword evidence="1" id="KW-1185">Reference proteome</keyword>
<evidence type="ECO:0000313" key="2">
    <source>
        <dbReference type="WBParaSite" id="nRc.2.0.1.t12579-RA"/>
    </source>
</evidence>
<proteinExistence type="predicted"/>
<dbReference type="WBParaSite" id="nRc.2.0.1.t12579-RA">
    <property type="protein sequence ID" value="nRc.2.0.1.t12579-RA"/>
    <property type="gene ID" value="nRc.2.0.1.g12579"/>
</dbReference>
<accession>A0A915IEH6</accession>
<name>A0A915IEH6_ROMCU</name>
<evidence type="ECO:0000313" key="1">
    <source>
        <dbReference type="Proteomes" id="UP000887565"/>
    </source>
</evidence>
<dbReference type="AlphaFoldDB" id="A0A915IEH6"/>